<sequence>MATNTTPTVRIFAPELWGEIDLFRNFYSGTHLFGRDTQKALSGIGNHFNKAIILRDLAVKMAPNLELDRAELETRGFTPAMNSKEFSAVIEAIFLELYSSVDCARKIVSFIYRQCRRMPDSTRKLFQRVCNNELGSDFPMELKQAISSATWYRELLAIRDELTHSDIGSCYLDRETNRISYSHQGIQYGGASLEIEDVLPKIEEFISGINEYLGSVFHFLNSQLRPHTVDQLCGIFFGRAYLRKIELEMPINFNSGICQSRGWFDSTPGYRCPFVESCGAYDRAST</sequence>
<protein>
    <recommendedName>
        <fullName evidence="3">HEPN AbiU2-like domain-containing protein</fullName>
    </recommendedName>
</protein>
<dbReference type="EMBL" id="JAYXHS010000005">
    <property type="protein sequence ID" value="MEC5388236.1"/>
    <property type="molecule type" value="Genomic_DNA"/>
</dbReference>
<evidence type="ECO:0000313" key="2">
    <source>
        <dbReference type="Proteomes" id="UP001331561"/>
    </source>
</evidence>
<name>A0ABU6K9F4_9RHOO</name>
<keyword evidence="2" id="KW-1185">Reference proteome</keyword>
<dbReference type="RefSeq" id="WP_327601209.1">
    <property type="nucleotide sequence ID" value="NZ_JAYXHS010000005.1"/>
</dbReference>
<gene>
    <name evidence="1" type="ORF">VVD49_21050</name>
</gene>
<reference evidence="1 2" key="1">
    <citation type="submission" date="2024-01" db="EMBL/GenBank/DDBJ databases">
        <title>Uliginosibacterium soil sp. nov.</title>
        <authorList>
            <person name="Lv Y."/>
        </authorList>
    </citation>
    <scope>NUCLEOTIDE SEQUENCE [LARGE SCALE GENOMIC DNA]</scope>
    <source>
        <strain evidence="1 2">H3</strain>
    </source>
</reference>
<comment type="caution">
    <text evidence="1">The sequence shown here is derived from an EMBL/GenBank/DDBJ whole genome shotgun (WGS) entry which is preliminary data.</text>
</comment>
<evidence type="ECO:0000313" key="1">
    <source>
        <dbReference type="EMBL" id="MEC5388236.1"/>
    </source>
</evidence>
<proteinExistence type="predicted"/>
<evidence type="ECO:0008006" key="3">
    <source>
        <dbReference type="Google" id="ProtNLM"/>
    </source>
</evidence>
<organism evidence="1 2">
    <name type="scientific">Uliginosibacterium silvisoli</name>
    <dbReference type="NCBI Taxonomy" id="3114758"/>
    <lineage>
        <taxon>Bacteria</taxon>
        <taxon>Pseudomonadati</taxon>
        <taxon>Pseudomonadota</taxon>
        <taxon>Betaproteobacteria</taxon>
        <taxon>Rhodocyclales</taxon>
        <taxon>Zoogloeaceae</taxon>
        <taxon>Uliginosibacterium</taxon>
    </lineage>
</organism>
<accession>A0ABU6K9F4</accession>
<dbReference type="Proteomes" id="UP001331561">
    <property type="component" value="Unassembled WGS sequence"/>
</dbReference>